<feature type="non-terminal residue" evidence="2">
    <location>
        <position position="223"/>
    </location>
</feature>
<gene>
    <name evidence="2" type="ORF">ACFPZN_50885</name>
</gene>
<keyword evidence="3" id="KW-1185">Reference proteome</keyword>
<name>A0ABW1AHN2_9ACTN</name>
<dbReference type="PRINTS" id="PR01217">
    <property type="entry name" value="PRICHEXTENSN"/>
</dbReference>
<reference evidence="3" key="1">
    <citation type="journal article" date="2019" name="Int. J. Syst. Evol. Microbiol.">
        <title>The Global Catalogue of Microorganisms (GCM) 10K type strain sequencing project: providing services to taxonomists for standard genome sequencing and annotation.</title>
        <authorList>
            <consortium name="The Broad Institute Genomics Platform"/>
            <consortium name="The Broad Institute Genome Sequencing Center for Infectious Disease"/>
            <person name="Wu L."/>
            <person name="Ma J."/>
        </authorList>
    </citation>
    <scope>NUCLEOTIDE SEQUENCE [LARGE SCALE GENOMIC DNA]</scope>
    <source>
        <strain evidence="3">KCTC 42087</strain>
    </source>
</reference>
<dbReference type="Proteomes" id="UP001596074">
    <property type="component" value="Unassembled WGS sequence"/>
</dbReference>
<feature type="compositionally biased region" description="Pro residues" evidence="1">
    <location>
        <begin position="183"/>
        <end position="194"/>
    </location>
</feature>
<dbReference type="EMBL" id="JBHSON010000131">
    <property type="protein sequence ID" value="MFC5753978.1"/>
    <property type="molecule type" value="Genomic_DNA"/>
</dbReference>
<organism evidence="2 3">
    <name type="scientific">Actinomadura rugatobispora</name>
    <dbReference type="NCBI Taxonomy" id="1994"/>
    <lineage>
        <taxon>Bacteria</taxon>
        <taxon>Bacillati</taxon>
        <taxon>Actinomycetota</taxon>
        <taxon>Actinomycetes</taxon>
        <taxon>Streptosporangiales</taxon>
        <taxon>Thermomonosporaceae</taxon>
        <taxon>Actinomadura</taxon>
    </lineage>
</organism>
<evidence type="ECO:0000256" key="1">
    <source>
        <dbReference type="SAM" id="MobiDB-lite"/>
    </source>
</evidence>
<feature type="region of interest" description="Disordered" evidence="1">
    <location>
        <begin position="1"/>
        <end position="223"/>
    </location>
</feature>
<proteinExistence type="predicted"/>
<feature type="compositionally biased region" description="Low complexity" evidence="1">
    <location>
        <begin position="172"/>
        <end position="182"/>
    </location>
</feature>
<feature type="compositionally biased region" description="Low complexity" evidence="1">
    <location>
        <begin position="199"/>
        <end position="223"/>
    </location>
</feature>
<evidence type="ECO:0000313" key="3">
    <source>
        <dbReference type="Proteomes" id="UP001596074"/>
    </source>
</evidence>
<protein>
    <submittedName>
        <fullName evidence="2">Uncharacterized protein</fullName>
    </submittedName>
</protein>
<evidence type="ECO:0000313" key="2">
    <source>
        <dbReference type="EMBL" id="MFC5753978.1"/>
    </source>
</evidence>
<sequence>MSGEEPGYVPPDHKSTTEFAIPQATGGAQDDEADTVPADPADSTVVDRPLTPEPADPAATVVEPPEAPSTVTDVETGAADTFVDRPVLAPPDETVAETAPEDPEPAEPAAPPPVVAAAAAPPAPKTPPEVVMFKASEPGPWTEQFGAEESTGERPAALRQEAPPAPGPEAPAGPTVPQQPAGAPTPPLPPPAPQRSPRRSCSPPATTTGSSPTPTWSATRCCR</sequence>
<accession>A0ABW1AHN2</accession>
<comment type="caution">
    <text evidence="2">The sequence shown here is derived from an EMBL/GenBank/DDBJ whole genome shotgun (WGS) entry which is preliminary data.</text>
</comment>